<dbReference type="NCBIfam" id="NF047509">
    <property type="entry name" value="Rv3131_FMN_oxido"/>
    <property type="match status" value="1"/>
</dbReference>
<sequence>MAWLTGRLTRRRVLIGGGGLLLAGLGADTARQLRQGGYEAALARMTTRLPETPTLADLLRYATLAANGHNTQPWRFAATETGVRLHPDLLRRTPVVDPDDHHLFASLGCAAETLAIAARDRGRGGVVAAATPETGLEIDLTPGVAEAQALMPAIPLRQSTRGLYDGSRLDAAQTARLVAAAARHGVEARVIADPPGMEALLALVQEGNRAQIADPAFLVELKEWLRFNPVAAARSGDGLFTGASGNPSLPDWLGPRVFDLVFSAGAENEKYAAQVRSSAALLVLVAPENTPRGWVAAGRAAQRLMLQATRDGLKCAFLNQAVEVPEVRAELQAHLGLGDRRPNLVLRVGRGPALPRSLRRPVAAVYDS</sequence>
<dbReference type="Gene3D" id="3.40.109.10">
    <property type="entry name" value="NADH Oxidase"/>
    <property type="match status" value="1"/>
</dbReference>
<dbReference type="RefSeq" id="WP_284480489.1">
    <property type="nucleotide sequence ID" value="NZ_JASNJD010000005.1"/>
</dbReference>
<proteinExistence type="predicted"/>
<dbReference type="EMBL" id="JASNJD010000005">
    <property type="protein sequence ID" value="MDK3017671.1"/>
    <property type="molecule type" value="Genomic_DNA"/>
</dbReference>
<dbReference type="InterPro" id="IPR000415">
    <property type="entry name" value="Nitroreductase-like"/>
</dbReference>
<dbReference type="SUPFAM" id="SSF55469">
    <property type="entry name" value="FMN-dependent nitroreductase-like"/>
    <property type="match status" value="2"/>
</dbReference>
<evidence type="ECO:0000313" key="2">
    <source>
        <dbReference type="Proteomes" id="UP001243757"/>
    </source>
</evidence>
<reference evidence="1 2" key="1">
    <citation type="submission" date="2023-05" db="EMBL/GenBank/DDBJ databases">
        <title>Pseudodonghicola sp. nov.</title>
        <authorList>
            <person name="Huang J."/>
        </authorList>
    </citation>
    <scope>NUCLEOTIDE SEQUENCE [LARGE SCALE GENOMIC DNA]</scope>
    <source>
        <strain evidence="1 2">IC7</strain>
    </source>
</reference>
<name>A0ABT7EZ92_9RHOB</name>
<keyword evidence="2" id="KW-1185">Reference proteome</keyword>
<organism evidence="1 2">
    <name type="scientific">Pseudodonghicola flavimaris</name>
    <dbReference type="NCBI Taxonomy" id="3050036"/>
    <lineage>
        <taxon>Bacteria</taxon>
        <taxon>Pseudomonadati</taxon>
        <taxon>Pseudomonadota</taxon>
        <taxon>Alphaproteobacteria</taxon>
        <taxon>Rhodobacterales</taxon>
        <taxon>Paracoccaceae</taxon>
        <taxon>Pseudodonghicola</taxon>
    </lineage>
</organism>
<gene>
    <name evidence="1" type="ORF">QO033_08285</name>
</gene>
<comment type="caution">
    <text evidence="1">The sequence shown here is derived from an EMBL/GenBank/DDBJ whole genome shotgun (WGS) entry which is preliminary data.</text>
</comment>
<accession>A0ABT7EZ92</accession>
<evidence type="ECO:0000313" key="1">
    <source>
        <dbReference type="EMBL" id="MDK3017671.1"/>
    </source>
</evidence>
<protein>
    <submittedName>
        <fullName evidence="1">Nitroreductase family protein</fullName>
    </submittedName>
</protein>
<dbReference type="Proteomes" id="UP001243757">
    <property type="component" value="Unassembled WGS sequence"/>
</dbReference>